<evidence type="ECO:0000256" key="1">
    <source>
        <dbReference type="SAM" id="SignalP"/>
    </source>
</evidence>
<dbReference type="AlphaFoldDB" id="A0A5C3LZB3"/>
<organism evidence="3 4">
    <name type="scientific">Crucibulum laeve</name>
    <dbReference type="NCBI Taxonomy" id="68775"/>
    <lineage>
        <taxon>Eukaryota</taxon>
        <taxon>Fungi</taxon>
        <taxon>Dikarya</taxon>
        <taxon>Basidiomycota</taxon>
        <taxon>Agaricomycotina</taxon>
        <taxon>Agaricomycetes</taxon>
        <taxon>Agaricomycetidae</taxon>
        <taxon>Agaricales</taxon>
        <taxon>Agaricineae</taxon>
        <taxon>Nidulariaceae</taxon>
        <taxon>Crucibulum</taxon>
    </lineage>
</organism>
<dbReference type="EMBL" id="ML213675">
    <property type="protein sequence ID" value="TFK32446.1"/>
    <property type="molecule type" value="Genomic_DNA"/>
</dbReference>
<keyword evidence="4" id="KW-1185">Reference proteome</keyword>
<evidence type="ECO:0000313" key="2">
    <source>
        <dbReference type="EMBL" id="TFK32446.1"/>
    </source>
</evidence>
<keyword evidence="1" id="KW-0732">Signal</keyword>
<sequence>MRFFTTVILAVAFFVSITNSSAIPDVRDSKLINRQDTTDGCGQPSGRSCN</sequence>
<dbReference type="EMBL" id="ML213636">
    <property type="protein sequence ID" value="TFK34121.1"/>
    <property type="molecule type" value="Genomic_DNA"/>
</dbReference>
<evidence type="ECO:0000313" key="3">
    <source>
        <dbReference type="EMBL" id="TFK34121.1"/>
    </source>
</evidence>
<feature type="chain" id="PRO_5040686179" evidence="1">
    <location>
        <begin position="23"/>
        <end position="50"/>
    </location>
</feature>
<protein>
    <submittedName>
        <fullName evidence="3">Uncharacterized protein</fullName>
    </submittedName>
</protein>
<reference evidence="3 4" key="1">
    <citation type="journal article" date="2019" name="Nat. Ecol. Evol.">
        <title>Megaphylogeny resolves global patterns of mushroom evolution.</title>
        <authorList>
            <person name="Varga T."/>
            <person name="Krizsan K."/>
            <person name="Foldi C."/>
            <person name="Dima B."/>
            <person name="Sanchez-Garcia M."/>
            <person name="Sanchez-Ramirez S."/>
            <person name="Szollosi G.J."/>
            <person name="Szarkandi J.G."/>
            <person name="Papp V."/>
            <person name="Albert L."/>
            <person name="Andreopoulos W."/>
            <person name="Angelini C."/>
            <person name="Antonin V."/>
            <person name="Barry K.W."/>
            <person name="Bougher N.L."/>
            <person name="Buchanan P."/>
            <person name="Buyck B."/>
            <person name="Bense V."/>
            <person name="Catcheside P."/>
            <person name="Chovatia M."/>
            <person name="Cooper J."/>
            <person name="Damon W."/>
            <person name="Desjardin D."/>
            <person name="Finy P."/>
            <person name="Geml J."/>
            <person name="Haridas S."/>
            <person name="Hughes K."/>
            <person name="Justo A."/>
            <person name="Karasinski D."/>
            <person name="Kautmanova I."/>
            <person name="Kiss B."/>
            <person name="Kocsube S."/>
            <person name="Kotiranta H."/>
            <person name="LaButti K.M."/>
            <person name="Lechner B.E."/>
            <person name="Liimatainen K."/>
            <person name="Lipzen A."/>
            <person name="Lukacs Z."/>
            <person name="Mihaltcheva S."/>
            <person name="Morgado L.N."/>
            <person name="Niskanen T."/>
            <person name="Noordeloos M.E."/>
            <person name="Ohm R.A."/>
            <person name="Ortiz-Santana B."/>
            <person name="Ovrebo C."/>
            <person name="Racz N."/>
            <person name="Riley R."/>
            <person name="Savchenko A."/>
            <person name="Shiryaev A."/>
            <person name="Soop K."/>
            <person name="Spirin V."/>
            <person name="Szebenyi C."/>
            <person name="Tomsovsky M."/>
            <person name="Tulloss R.E."/>
            <person name="Uehling J."/>
            <person name="Grigoriev I.V."/>
            <person name="Vagvolgyi C."/>
            <person name="Papp T."/>
            <person name="Martin F.M."/>
            <person name="Miettinen O."/>
            <person name="Hibbett D.S."/>
            <person name="Nagy L.G."/>
        </authorList>
    </citation>
    <scope>NUCLEOTIDE SEQUENCE [LARGE SCALE GENOMIC DNA]</scope>
    <source>
        <strain evidence="3 4">CBS 166.37</strain>
    </source>
</reference>
<proteinExistence type="predicted"/>
<dbReference type="Proteomes" id="UP000308652">
    <property type="component" value="Unassembled WGS sequence"/>
</dbReference>
<gene>
    <name evidence="3" type="ORF">BDQ12DRAFT_378312</name>
    <name evidence="2" type="ORF">BDQ12DRAFT_502388</name>
</gene>
<accession>A0A5C3LZB3</accession>
<feature type="signal peptide" evidence="1">
    <location>
        <begin position="1"/>
        <end position="22"/>
    </location>
</feature>
<name>A0A5C3LZB3_9AGAR</name>
<evidence type="ECO:0000313" key="4">
    <source>
        <dbReference type="Proteomes" id="UP000308652"/>
    </source>
</evidence>